<keyword evidence="7" id="KW-1185">Reference proteome</keyword>
<name>A0A8J7FAH6_9GAMM</name>
<dbReference type="GO" id="GO:0005344">
    <property type="term" value="F:oxygen carrier activity"/>
    <property type="evidence" value="ECO:0007669"/>
    <property type="project" value="UniProtKB-KW"/>
</dbReference>
<dbReference type="SUPFAM" id="SSF47188">
    <property type="entry name" value="Hemerythrin-like"/>
    <property type="match status" value="1"/>
</dbReference>
<evidence type="ECO:0000256" key="1">
    <source>
        <dbReference type="ARBA" id="ARBA00010587"/>
    </source>
</evidence>
<feature type="domain" description="Hemerythrin-like" evidence="5">
    <location>
        <begin position="13"/>
        <end position="114"/>
    </location>
</feature>
<dbReference type="InterPro" id="IPR016131">
    <property type="entry name" value="Haemerythrin_Fe_BS"/>
</dbReference>
<reference evidence="6" key="1">
    <citation type="submission" date="2020-10" db="EMBL/GenBank/DDBJ databases">
        <title>Bacterium isolated from coastal waters sediment.</title>
        <authorList>
            <person name="Chen R.-J."/>
            <person name="Lu D.-C."/>
            <person name="Zhu K.-L."/>
            <person name="Du Z.-J."/>
        </authorList>
    </citation>
    <scope>NUCLEOTIDE SEQUENCE</scope>
    <source>
        <strain evidence="6">N1Y112</strain>
    </source>
</reference>
<protein>
    <submittedName>
        <fullName evidence="6">Hemerythrin family protein</fullName>
    </submittedName>
</protein>
<comment type="similarity">
    <text evidence="1">Belongs to the hemerythrin family.</text>
</comment>
<proteinExistence type="inferred from homology"/>
<dbReference type="InterPro" id="IPR012827">
    <property type="entry name" value="Hemerythrin_metal-bd"/>
</dbReference>
<dbReference type="InterPro" id="IPR050669">
    <property type="entry name" value="Hemerythrin"/>
</dbReference>
<dbReference type="GO" id="GO:0046872">
    <property type="term" value="F:metal ion binding"/>
    <property type="evidence" value="ECO:0007669"/>
    <property type="project" value="UniProtKB-KW"/>
</dbReference>
<evidence type="ECO:0000313" key="7">
    <source>
        <dbReference type="Proteomes" id="UP000640333"/>
    </source>
</evidence>
<dbReference type="InterPro" id="IPR035938">
    <property type="entry name" value="Hemerythrin-like_sf"/>
</dbReference>
<dbReference type="PANTHER" id="PTHR37164:SF1">
    <property type="entry name" value="BACTERIOHEMERYTHRIN"/>
    <property type="match status" value="1"/>
</dbReference>
<dbReference type="Gene3D" id="1.20.120.50">
    <property type="entry name" value="Hemerythrin-like"/>
    <property type="match status" value="1"/>
</dbReference>
<dbReference type="NCBIfam" id="TIGR02481">
    <property type="entry name" value="hemeryth_dom"/>
    <property type="match status" value="1"/>
</dbReference>
<evidence type="ECO:0000256" key="2">
    <source>
        <dbReference type="ARBA" id="ARBA00022621"/>
    </source>
</evidence>
<evidence type="ECO:0000313" key="6">
    <source>
        <dbReference type="EMBL" id="MBE9396081.1"/>
    </source>
</evidence>
<evidence type="ECO:0000256" key="4">
    <source>
        <dbReference type="ARBA" id="ARBA00023004"/>
    </source>
</evidence>
<organism evidence="6 7">
    <name type="scientific">Pontibacterium sinense</name>
    <dbReference type="NCBI Taxonomy" id="2781979"/>
    <lineage>
        <taxon>Bacteria</taxon>
        <taxon>Pseudomonadati</taxon>
        <taxon>Pseudomonadota</taxon>
        <taxon>Gammaproteobacteria</taxon>
        <taxon>Oceanospirillales</taxon>
        <taxon>Oceanospirillaceae</taxon>
        <taxon>Pontibacterium</taxon>
    </lineage>
</organism>
<dbReference type="PROSITE" id="PS00550">
    <property type="entry name" value="HEMERYTHRINS"/>
    <property type="match status" value="1"/>
</dbReference>
<dbReference type="AlphaFoldDB" id="A0A8J7FAH6"/>
<evidence type="ECO:0000256" key="3">
    <source>
        <dbReference type="ARBA" id="ARBA00022723"/>
    </source>
</evidence>
<dbReference type="RefSeq" id="WP_193951640.1">
    <property type="nucleotide sequence ID" value="NZ_JADEYS010000002.1"/>
</dbReference>
<keyword evidence="4" id="KW-0408">Iron</keyword>
<comment type="caution">
    <text evidence="6">The sequence shown here is derived from an EMBL/GenBank/DDBJ whole genome shotgun (WGS) entry which is preliminary data.</text>
</comment>
<sequence length="123" mass="15113">MVMQKTSELIWQDAQHQQLFRLIDQIKESRVDNSVFKKLNDYAEYHFMLEEQYMLELDYPDRDAHKDAHNKFRRELATMLEEHQSYDEDLRKSLSLFLREWLMRHVLGTDKKLERFIMESNSK</sequence>
<accession>A0A8J7FAH6</accession>
<dbReference type="Proteomes" id="UP000640333">
    <property type="component" value="Unassembled WGS sequence"/>
</dbReference>
<dbReference type="Pfam" id="PF01814">
    <property type="entry name" value="Hemerythrin"/>
    <property type="match status" value="1"/>
</dbReference>
<gene>
    <name evidence="6" type="ORF">IOQ59_02275</name>
</gene>
<dbReference type="InterPro" id="IPR012312">
    <property type="entry name" value="Hemerythrin-like"/>
</dbReference>
<evidence type="ECO:0000259" key="5">
    <source>
        <dbReference type="Pfam" id="PF01814"/>
    </source>
</evidence>
<dbReference type="CDD" id="cd12107">
    <property type="entry name" value="Hemerythrin"/>
    <property type="match status" value="1"/>
</dbReference>
<keyword evidence="3" id="KW-0479">Metal-binding</keyword>
<keyword evidence="2" id="KW-0813">Transport</keyword>
<dbReference type="EMBL" id="JADEYS010000002">
    <property type="protein sequence ID" value="MBE9396081.1"/>
    <property type="molecule type" value="Genomic_DNA"/>
</dbReference>
<dbReference type="PANTHER" id="PTHR37164">
    <property type="entry name" value="BACTERIOHEMERYTHRIN"/>
    <property type="match status" value="1"/>
</dbReference>
<keyword evidence="2" id="KW-0561">Oxygen transport</keyword>